<reference evidence="4" key="2">
    <citation type="submission" date="2017-02" db="UniProtKB">
        <authorList>
            <consortium name="WormBaseParasite"/>
        </authorList>
    </citation>
    <scope>IDENTIFICATION</scope>
</reference>
<dbReference type="PANTHER" id="PTHR12000:SF42">
    <property type="entry name" value="LEGUMAIN"/>
    <property type="match status" value="1"/>
</dbReference>
<dbReference type="AlphaFoldDB" id="A0A0K0CX11"/>
<dbReference type="WBParaSite" id="ACAC_0000204601-mRNA-1">
    <property type="protein sequence ID" value="ACAC_0000204601-mRNA-1"/>
    <property type="gene ID" value="ACAC_0000204601"/>
</dbReference>
<dbReference type="Pfam" id="PF01650">
    <property type="entry name" value="Peptidase_C13"/>
    <property type="match status" value="1"/>
</dbReference>
<reference evidence="3" key="1">
    <citation type="submission" date="2012-09" db="EMBL/GenBank/DDBJ databases">
        <authorList>
            <person name="Martin A.A."/>
        </authorList>
    </citation>
    <scope>NUCLEOTIDE SEQUENCE</scope>
</reference>
<accession>A0A0K0CX11</accession>
<comment type="similarity">
    <text evidence="1">Belongs to the peptidase C13 family.</text>
</comment>
<dbReference type="GO" id="GO:0006624">
    <property type="term" value="P:vacuolar protein processing"/>
    <property type="evidence" value="ECO:0007669"/>
    <property type="project" value="TreeGrafter"/>
</dbReference>
<keyword evidence="3" id="KW-1185">Reference proteome</keyword>
<dbReference type="STRING" id="6313.A0A0K0CX11"/>
<dbReference type="GO" id="GO:0004197">
    <property type="term" value="F:cysteine-type endopeptidase activity"/>
    <property type="evidence" value="ECO:0007669"/>
    <property type="project" value="TreeGrafter"/>
</dbReference>
<dbReference type="Proteomes" id="UP000035642">
    <property type="component" value="Unassembled WGS sequence"/>
</dbReference>
<dbReference type="InterPro" id="IPR001096">
    <property type="entry name" value="Peptidase_C13"/>
</dbReference>
<keyword evidence="2" id="KW-0732">Signal</keyword>
<organism evidence="3 4">
    <name type="scientific">Angiostrongylus cantonensis</name>
    <name type="common">Rat lungworm</name>
    <dbReference type="NCBI Taxonomy" id="6313"/>
    <lineage>
        <taxon>Eukaryota</taxon>
        <taxon>Metazoa</taxon>
        <taxon>Ecdysozoa</taxon>
        <taxon>Nematoda</taxon>
        <taxon>Chromadorea</taxon>
        <taxon>Rhabditida</taxon>
        <taxon>Rhabditina</taxon>
        <taxon>Rhabditomorpha</taxon>
        <taxon>Strongyloidea</taxon>
        <taxon>Metastrongylidae</taxon>
        <taxon>Angiostrongylus</taxon>
    </lineage>
</organism>
<dbReference type="Gene3D" id="3.40.50.1460">
    <property type="match status" value="1"/>
</dbReference>
<dbReference type="GO" id="GO:0005773">
    <property type="term" value="C:vacuole"/>
    <property type="evidence" value="ECO:0007669"/>
    <property type="project" value="GOC"/>
</dbReference>
<evidence type="ECO:0000256" key="2">
    <source>
        <dbReference type="SAM" id="SignalP"/>
    </source>
</evidence>
<evidence type="ECO:0000313" key="4">
    <source>
        <dbReference type="WBParaSite" id="ACAC_0000204601-mRNA-1"/>
    </source>
</evidence>
<dbReference type="PRINTS" id="PR00776">
    <property type="entry name" value="HEMOGLOBNASE"/>
</dbReference>
<feature type="chain" id="PRO_5005326466" evidence="2">
    <location>
        <begin position="17"/>
        <end position="84"/>
    </location>
</feature>
<evidence type="ECO:0000256" key="1">
    <source>
        <dbReference type="ARBA" id="ARBA00009941"/>
    </source>
</evidence>
<dbReference type="GO" id="GO:0051603">
    <property type="term" value="P:proteolysis involved in protein catabolic process"/>
    <property type="evidence" value="ECO:0007669"/>
    <property type="project" value="TreeGrafter"/>
</dbReference>
<evidence type="ECO:0000313" key="3">
    <source>
        <dbReference type="Proteomes" id="UP000035642"/>
    </source>
</evidence>
<proteinExistence type="inferred from homology"/>
<sequence length="84" mass="9306">MGVFAWSLFFTLLCFGKPKDVRDAELSAGPQGNLYALLVAGSSGWWNYRHQANVAHAYQLLVNKGVPTENIIVMMYDDVASDPQ</sequence>
<name>A0A0K0CX11_ANGCA</name>
<protein>
    <submittedName>
        <fullName evidence="4">Legumain</fullName>
    </submittedName>
</protein>
<dbReference type="PANTHER" id="PTHR12000">
    <property type="entry name" value="HEMOGLOBINASE FAMILY MEMBER"/>
    <property type="match status" value="1"/>
</dbReference>
<feature type="signal peptide" evidence="2">
    <location>
        <begin position="1"/>
        <end position="16"/>
    </location>
</feature>